<sequence>MSVCRIPSAAAYYGRQQTSFQMKRIRKRRCKWIRHTLRKSSNCMTRQALTWNSEGNRKRGLPRKTLYQESEAYIKRMNSNWNELSRTEFDGGCRWAVYAPPRGVTGVSFGLLCNDEIPGIGVTHSESRKFLNLEDITIPHFVETKDNQPVSPNCVLKVEHLVSVIHFYAACHLNFSDIDRLLGF</sequence>
<reference evidence="1 2" key="1">
    <citation type="submission" date="2018-11" db="EMBL/GenBank/DDBJ databases">
        <authorList>
            <consortium name="Pathogen Informatics"/>
        </authorList>
    </citation>
    <scope>NUCLEOTIDE SEQUENCE [LARGE SCALE GENOMIC DNA]</scope>
    <source>
        <strain>Denwood</strain>
        <strain evidence="2">Zambia</strain>
    </source>
</reference>
<evidence type="ECO:0000313" key="2">
    <source>
        <dbReference type="Proteomes" id="UP000269396"/>
    </source>
</evidence>
<dbReference type="AlphaFoldDB" id="A0A183NN41"/>
<evidence type="ECO:0000313" key="1">
    <source>
        <dbReference type="EMBL" id="VDO96346.1"/>
    </source>
</evidence>
<organism evidence="1 2">
    <name type="scientific">Schistosoma mattheei</name>
    <dbReference type="NCBI Taxonomy" id="31246"/>
    <lineage>
        <taxon>Eukaryota</taxon>
        <taxon>Metazoa</taxon>
        <taxon>Spiralia</taxon>
        <taxon>Lophotrochozoa</taxon>
        <taxon>Platyhelminthes</taxon>
        <taxon>Trematoda</taxon>
        <taxon>Digenea</taxon>
        <taxon>Strigeidida</taxon>
        <taxon>Schistosomatoidea</taxon>
        <taxon>Schistosomatidae</taxon>
        <taxon>Schistosoma</taxon>
    </lineage>
</organism>
<proteinExistence type="predicted"/>
<dbReference type="Proteomes" id="UP000269396">
    <property type="component" value="Unassembled WGS sequence"/>
</dbReference>
<dbReference type="EMBL" id="UZAL01006587">
    <property type="protein sequence ID" value="VDO96346.1"/>
    <property type="molecule type" value="Genomic_DNA"/>
</dbReference>
<keyword evidence="2" id="KW-1185">Reference proteome</keyword>
<gene>
    <name evidence="1" type="ORF">SMTD_LOCUS3527</name>
</gene>
<name>A0A183NN41_9TREM</name>
<accession>A0A183NN41</accession>
<protein>
    <submittedName>
        <fullName evidence="1">Uncharacterized protein</fullName>
    </submittedName>
</protein>